<protein>
    <submittedName>
        <fullName evidence="2">Uncharacterized protein</fullName>
    </submittedName>
</protein>
<accession>A0ABU8U1Q1</accession>
<comment type="caution">
    <text evidence="2">The sequence shown here is derived from an EMBL/GenBank/DDBJ whole genome shotgun (WGS) entry which is preliminary data.</text>
</comment>
<organism evidence="2 3">
    <name type="scientific">Streptomyces caledonius</name>
    <dbReference type="NCBI Taxonomy" id="3134107"/>
    <lineage>
        <taxon>Bacteria</taxon>
        <taxon>Bacillati</taxon>
        <taxon>Actinomycetota</taxon>
        <taxon>Actinomycetes</taxon>
        <taxon>Kitasatosporales</taxon>
        <taxon>Streptomycetaceae</taxon>
        <taxon>Streptomyces</taxon>
    </lineage>
</organism>
<name>A0ABU8U1Q1_9ACTN</name>
<keyword evidence="3" id="KW-1185">Reference proteome</keyword>
<gene>
    <name evidence="2" type="ORF">WKI68_10655</name>
</gene>
<feature type="compositionally biased region" description="Low complexity" evidence="1">
    <location>
        <begin position="114"/>
        <end position="132"/>
    </location>
</feature>
<dbReference type="EMBL" id="JBBKAM010000002">
    <property type="protein sequence ID" value="MEJ8641801.1"/>
    <property type="molecule type" value="Genomic_DNA"/>
</dbReference>
<feature type="region of interest" description="Disordered" evidence="1">
    <location>
        <begin position="89"/>
        <end position="132"/>
    </location>
</feature>
<proteinExistence type="predicted"/>
<reference evidence="2 3" key="1">
    <citation type="submission" date="2024-03" db="EMBL/GenBank/DDBJ databases">
        <title>Novel Streptomyces species of biotechnological and ecological value are a feature of Machair soil.</title>
        <authorList>
            <person name="Prole J.R."/>
            <person name="Goodfellow M."/>
            <person name="Allenby N."/>
            <person name="Ward A.C."/>
        </authorList>
    </citation>
    <scope>NUCLEOTIDE SEQUENCE [LARGE SCALE GENOMIC DNA]</scope>
    <source>
        <strain evidence="2 3">MS1.HAVA.3</strain>
    </source>
</reference>
<dbReference type="Proteomes" id="UP001382904">
    <property type="component" value="Unassembled WGS sequence"/>
</dbReference>
<evidence type="ECO:0000256" key="1">
    <source>
        <dbReference type="SAM" id="MobiDB-lite"/>
    </source>
</evidence>
<sequence length="132" mass="13360">MDLRTAPAGHWNISVNALNSQYPRGTLTVTPPPVSGLGTYKPVTPTRLMDTREGLGVPKAKVGQGGTVTLQVTGTAGIPSTGVTAVVLNVTATDPPQPATSPSTPTGRPAPAHRTSTSPPDRPSPTSSSSPS</sequence>
<evidence type="ECO:0000313" key="2">
    <source>
        <dbReference type="EMBL" id="MEJ8641801.1"/>
    </source>
</evidence>
<evidence type="ECO:0000313" key="3">
    <source>
        <dbReference type="Proteomes" id="UP001382904"/>
    </source>
</evidence>